<dbReference type="AlphaFoldDB" id="A0A0G4I5L5"/>
<name>A0A0G4I5L5_9ALVE</name>
<dbReference type="EMBL" id="CDMZ01005216">
    <property type="protein sequence ID" value="CEM52303.1"/>
    <property type="molecule type" value="Genomic_DNA"/>
</dbReference>
<evidence type="ECO:0000259" key="1">
    <source>
        <dbReference type="Pfam" id="PF07727"/>
    </source>
</evidence>
<dbReference type="Pfam" id="PF07727">
    <property type="entry name" value="RVT_2"/>
    <property type="match status" value="1"/>
</dbReference>
<feature type="domain" description="Reverse transcriptase Ty1/copia-type" evidence="1">
    <location>
        <begin position="178"/>
        <end position="381"/>
    </location>
</feature>
<organism evidence="2">
    <name type="scientific">Chromera velia CCMP2878</name>
    <dbReference type="NCBI Taxonomy" id="1169474"/>
    <lineage>
        <taxon>Eukaryota</taxon>
        <taxon>Sar</taxon>
        <taxon>Alveolata</taxon>
        <taxon>Colpodellida</taxon>
        <taxon>Chromeraceae</taxon>
        <taxon>Chromera</taxon>
    </lineage>
</organism>
<accession>A0A0G4I5L5</accession>
<reference evidence="2" key="1">
    <citation type="submission" date="2014-11" db="EMBL/GenBank/DDBJ databases">
        <authorList>
            <person name="Otto D Thomas"/>
            <person name="Naeem Raeece"/>
        </authorList>
    </citation>
    <scope>NUCLEOTIDE SEQUENCE</scope>
</reference>
<gene>
    <name evidence="2" type="ORF">Cvel_11211</name>
</gene>
<sequence>MALKPNSCNTGWEKENLTEADDRKGDEIFETFRFSKGMQIPEDVISRVWGGQEGSGDAFPEEGAHVPDEAAWLPGIKKEEEDDGIERVSIDPDNSLFGENALLEGFRDEGDEKEKSECAEPVSLSPDTEREMASYASIDEEIRAGLFRESDEKEFRRWLECGVFSLDEIFSHEDARQKGVKPLTLCMVRTWKLKNGERVPKSRLVVRGFKDKHPLLETYSGTANSGFVRAAIVWALTQGLQAAKTDVTTAFLQCPYSDENVWLHLPDDLPFHVIPQLRGGLVVRIVKAAYGLKDAPRRYTQFFKNSVAGKEGWKEVSESILVKRDWSGKPIALMVIHVDNLFVFAADAVREIRSLQKHIKTNKPERMDDGALHAYCGLSVCMSGGELL</sequence>
<dbReference type="VEuPathDB" id="CryptoDB:Cvel_11211"/>
<evidence type="ECO:0000313" key="2">
    <source>
        <dbReference type="EMBL" id="CEM52303.1"/>
    </source>
</evidence>
<proteinExistence type="predicted"/>
<dbReference type="PhylomeDB" id="A0A0G4I5L5"/>
<protein>
    <recommendedName>
        <fullName evidence="1">Reverse transcriptase Ty1/copia-type domain-containing protein</fullName>
    </recommendedName>
</protein>
<dbReference type="InterPro" id="IPR013103">
    <property type="entry name" value="RVT_2"/>
</dbReference>